<dbReference type="EMBL" id="MPOG01000014">
    <property type="protein sequence ID" value="OOH94297.1"/>
    <property type="molecule type" value="Genomic_DNA"/>
</dbReference>
<sequence length="175" mass="20484">MKKIFIATLAFLALSTYSVHAQTQEINQTTKTQKGIILYGKQNLEPFDKKPFKAWFEEEYTPYVVDQPSVKKLEKENLSAYEIVIYLGSWCPDSHREFPRFIKILRELKYPEKQLQIYALDREKKGPHEEEKLYNVTHVPTFIVKKDGKEIGRITEAPESGFLEKDLLNIISKTK</sequence>
<dbReference type="Proteomes" id="UP000188947">
    <property type="component" value="Unassembled WGS sequence"/>
</dbReference>
<dbReference type="OrthoDB" id="6398367at2"/>
<organism evidence="3 4">
    <name type="scientific">Elizabethkingia meningoseptica</name>
    <name type="common">Chryseobacterium meningosepticum</name>
    <dbReference type="NCBI Taxonomy" id="238"/>
    <lineage>
        <taxon>Bacteria</taxon>
        <taxon>Pseudomonadati</taxon>
        <taxon>Bacteroidota</taxon>
        <taxon>Flavobacteriia</taxon>
        <taxon>Flavobacteriales</taxon>
        <taxon>Weeksellaceae</taxon>
        <taxon>Elizabethkingia</taxon>
    </lineage>
</organism>
<comment type="caution">
    <text evidence="3">The sequence shown here is derived from an EMBL/GenBank/DDBJ whole genome shotgun (WGS) entry which is preliminary data.</text>
</comment>
<gene>
    <name evidence="3" type="ORF">BMF97_13150</name>
</gene>
<accession>A0A1T3I1Y4</accession>
<keyword evidence="1" id="KW-0732">Signal</keyword>
<proteinExistence type="predicted"/>
<dbReference type="RefSeq" id="WP_070904493.1">
    <property type="nucleotide sequence ID" value="NZ_CP016378.1"/>
</dbReference>
<keyword evidence="4" id="KW-1185">Reference proteome</keyword>
<dbReference type="InterPro" id="IPR036249">
    <property type="entry name" value="Thioredoxin-like_sf"/>
</dbReference>
<dbReference type="Gene3D" id="3.40.30.10">
    <property type="entry name" value="Glutaredoxin"/>
    <property type="match status" value="1"/>
</dbReference>
<dbReference type="SUPFAM" id="SSF52833">
    <property type="entry name" value="Thioredoxin-like"/>
    <property type="match status" value="1"/>
</dbReference>
<feature type="signal peptide" evidence="1">
    <location>
        <begin position="1"/>
        <end position="21"/>
    </location>
</feature>
<dbReference type="InterPro" id="IPR013766">
    <property type="entry name" value="Thioredoxin_domain"/>
</dbReference>
<name>A0A1T3I1Y4_ELIME</name>
<evidence type="ECO:0000256" key="1">
    <source>
        <dbReference type="SAM" id="SignalP"/>
    </source>
</evidence>
<evidence type="ECO:0000313" key="4">
    <source>
        <dbReference type="Proteomes" id="UP000188947"/>
    </source>
</evidence>
<dbReference type="STRING" id="238.BBD35_12470"/>
<evidence type="ECO:0000259" key="2">
    <source>
        <dbReference type="PROSITE" id="PS51352"/>
    </source>
</evidence>
<dbReference type="CDD" id="cd02947">
    <property type="entry name" value="TRX_family"/>
    <property type="match status" value="1"/>
</dbReference>
<feature type="chain" id="PRO_5030034698" evidence="1">
    <location>
        <begin position="22"/>
        <end position="175"/>
    </location>
</feature>
<dbReference type="eggNOG" id="COG0526">
    <property type="taxonomic scope" value="Bacteria"/>
</dbReference>
<reference evidence="3 4" key="1">
    <citation type="submission" date="2016-11" db="EMBL/GenBank/DDBJ databases">
        <title>Genome sequence and comparative genomic analysis of clinical strain Elizabethkingia meningoseptica 61421 PRCM.</title>
        <authorList>
            <person name="Wang M."/>
            <person name="Hu S."/>
            <person name="Cao L."/>
            <person name="Jiang T."/>
            <person name="Zhou Y."/>
            <person name="Ming D."/>
        </authorList>
    </citation>
    <scope>NUCLEOTIDE SEQUENCE [LARGE SCALE GENOMIC DNA]</scope>
    <source>
        <strain evidence="3 4">61421 PRCM</strain>
    </source>
</reference>
<feature type="domain" description="Thioredoxin" evidence="2">
    <location>
        <begin position="19"/>
        <end position="175"/>
    </location>
</feature>
<protein>
    <submittedName>
        <fullName evidence="3">Thiol reductase thioredoxin</fullName>
    </submittedName>
</protein>
<dbReference type="AlphaFoldDB" id="A0A1T3I1Y4"/>
<evidence type="ECO:0000313" key="3">
    <source>
        <dbReference type="EMBL" id="OOH94297.1"/>
    </source>
</evidence>
<dbReference type="PROSITE" id="PS51352">
    <property type="entry name" value="THIOREDOXIN_2"/>
    <property type="match status" value="1"/>
</dbReference>